<evidence type="ECO:0000256" key="4">
    <source>
        <dbReference type="ARBA" id="ARBA00023157"/>
    </source>
</evidence>
<accession>A0ABU6ZV57</accession>
<dbReference type="Gene3D" id="2.60.120.10">
    <property type="entry name" value="Jelly Rolls"/>
    <property type="match status" value="2"/>
</dbReference>
<dbReference type="InterPro" id="IPR006045">
    <property type="entry name" value="Cupin_1"/>
</dbReference>
<evidence type="ECO:0000256" key="5">
    <source>
        <dbReference type="SAM" id="SignalP"/>
    </source>
</evidence>
<evidence type="ECO:0000313" key="7">
    <source>
        <dbReference type="EMBL" id="MED6225825.1"/>
    </source>
</evidence>
<dbReference type="InterPro" id="IPR006044">
    <property type="entry name" value="11S_seedstore_pln"/>
</dbReference>
<dbReference type="CDD" id="cd02243">
    <property type="entry name" value="cupin_11S_legumin_C"/>
    <property type="match status" value="1"/>
</dbReference>
<proteinExistence type="inferred from homology"/>
<feature type="signal peptide" evidence="5">
    <location>
        <begin position="1"/>
        <end position="23"/>
    </location>
</feature>
<feature type="domain" description="Cupin type-1" evidence="6">
    <location>
        <begin position="289"/>
        <end position="439"/>
    </location>
</feature>
<protein>
    <recommendedName>
        <fullName evidence="6">Cupin type-1 domain-containing protein</fullName>
    </recommendedName>
</protein>
<sequence length="466" mass="52694">MCSSLLSLTLAYLVLTQCLTCHAQPQGDDRITECRLEHLSLMKPTKRIDSEGGVTEFWDDNNDQFQCIGVTLIRYTIRPKGLLLPFYTNAPRIHYVLQGKGVMEIVVTECPAMYRSSTKGIIDEHQKIQYIQQDDAIAVPSSSVHWIYNTGDSDLLLFSLVDVANADNQLDPTFRNFFLSGGSRNRKEGQNSYCKWFKNNQREVQEGNNVFSGLALETLIGSFNVQSVIAEKIQGLKDWRGSIILLKEGLDLLSPEQEEEEQKQERSQKRKKKSVNGIEETLCSYAFVHPLGEPRMHADKYNPRGGHITSLNTPNMAVLQYLQLGLDRGVLYKDAILVPHYNLNCHAVIYCTRGSALVQVIDENGKRVLDEEVKEGEVVIVPQHYVVVKKAGSDAFDWVAIKTSDNPMINTLAGELSLIRAIPEEVLINSYQMQRKEARDLKRKGELTIITSLHEKETHYQGIHKA</sequence>
<dbReference type="PANTHER" id="PTHR31189:SF48">
    <property type="entry name" value="LEGUMIN B"/>
    <property type="match status" value="1"/>
</dbReference>
<dbReference type="CDD" id="cd02242">
    <property type="entry name" value="cupin_11S_legumin_N"/>
    <property type="match status" value="1"/>
</dbReference>
<dbReference type="SUPFAM" id="SSF51182">
    <property type="entry name" value="RmlC-like cupins"/>
    <property type="match status" value="1"/>
</dbReference>
<dbReference type="InterPro" id="IPR014710">
    <property type="entry name" value="RmlC-like_jellyroll"/>
</dbReference>
<evidence type="ECO:0000313" key="8">
    <source>
        <dbReference type="Proteomes" id="UP001341840"/>
    </source>
</evidence>
<reference evidence="7 8" key="1">
    <citation type="journal article" date="2023" name="Plants (Basel)">
        <title>Bridging the Gap: Combining Genomics and Transcriptomics Approaches to Understand Stylosanthes scabra, an Orphan Legume from the Brazilian Caatinga.</title>
        <authorList>
            <person name="Ferreira-Neto J.R.C."/>
            <person name="da Silva M.D."/>
            <person name="Binneck E."/>
            <person name="de Melo N.F."/>
            <person name="da Silva R.H."/>
            <person name="de Melo A.L.T.M."/>
            <person name="Pandolfi V."/>
            <person name="Bustamante F.O."/>
            <person name="Brasileiro-Vidal A.C."/>
            <person name="Benko-Iseppon A.M."/>
        </authorList>
    </citation>
    <scope>NUCLEOTIDE SEQUENCE [LARGE SCALE GENOMIC DNA]</scope>
    <source>
        <tissue evidence="7">Leaves</tissue>
    </source>
</reference>
<keyword evidence="8" id="KW-1185">Reference proteome</keyword>
<dbReference type="SMART" id="SM00835">
    <property type="entry name" value="Cupin_1"/>
    <property type="match status" value="2"/>
</dbReference>
<evidence type="ECO:0000256" key="2">
    <source>
        <dbReference type="ARBA" id="ARBA00022761"/>
    </source>
</evidence>
<keyword evidence="4" id="KW-1015">Disulfide bond</keyword>
<dbReference type="Pfam" id="PF00190">
    <property type="entry name" value="Cupin_1"/>
    <property type="match status" value="2"/>
</dbReference>
<keyword evidence="2" id="KW-0758">Storage protein</keyword>
<dbReference type="EMBL" id="JASCZI010274254">
    <property type="protein sequence ID" value="MED6225825.1"/>
    <property type="molecule type" value="Genomic_DNA"/>
</dbReference>
<evidence type="ECO:0000256" key="1">
    <source>
        <dbReference type="ARBA" id="ARBA00007178"/>
    </source>
</evidence>
<name>A0ABU6ZV57_9FABA</name>
<dbReference type="InterPro" id="IPR011051">
    <property type="entry name" value="RmlC_Cupin_sf"/>
</dbReference>
<comment type="caution">
    <text evidence="7">The sequence shown here is derived from an EMBL/GenBank/DDBJ whole genome shotgun (WGS) entry which is preliminary data.</text>
</comment>
<dbReference type="Proteomes" id="UP001341840">
    <property type="component" value="Unassembled WGS sequence"/>
</dbReference>
<dbReference type="PANTHER" id="PTHR31189">
    <property type="entry name" value="OS03G0336100 PROTEIN-RELATED"/>
    <property type="match status" value="1"/>
</dbReference>
<dbReference type="PRINTS" id="PR00439">
    <property type="entry name" value="11SGLOBULIN"/>
</dbReference>
<gene>
    <name evidence="7" type="ORF">PIB30_097413</name>
</gene>
<dbReference type="InterPro" id="IPR050253">
    <property type="entry name" value="Seed_Storage-Functional"/>
</dbReference>
<evidence type="ECO:0000259" key="6">
    <source>
        <dbReference type="SMART" id="SM00835"/>
    </source>
</evidence>
<keyword evidence="3" id="KW-0708">Seed storage protein</keyword>
<feature type="domain" description="Cupin type-1" evidence="6">
    <location>
        <begin position="39"/>
        <end position="231"/>
    </location>
</feature>
<feature type="chain" id="PRO_5047141662" description="Cupin type-1 domain-containing protein" evidence="5">
    <location>
        <begin position="24"/>
        <end position="466"/>
    </location>
</feature>
<keyword evidence="5" id="KW-0732">Signal</keyword>
<evidence type="ECO:0000256" key="3">
    <source>
        <dbReference type="ARBA" id="ARBA00023129"/>
    </source>
</evidence>
<organism evidence="7 8">
    <name type="scientific">Stylosanthes scabra</name>
    <dbReference type="NCBI Taxonomy" id="79078"/>
    <lineage>
        <taxon>Eukaryota</taxon>
        <taxon>Viridiplantae</taxon>
        <taxon>Streptophyta</taxon>
        <taxon>Embryophyta</taxon>
        <taxon>Tracheophyta</taxon>
        <taxon>Spermatophyta</taxon>
        <taxon>Magnoliopsida</taxon>
        <taxon>eudicotyledons</taxon>
        <taxon>Gunneridae</taxon>
        <taxon>Pentapetalae</taxon>
        <taxon>rosids</taxon>
        <taxon>fabids</taxon>
        <taxon>Fabales</taxon>
        <taxon>Fabaceae</taxon>
        <taxon>Papilionoideae</taxon>
        <taxon>50 kb inversion clade</taxon>
        <taxon>dalbergioids sensu lato</taxon>
        <taxon>Dalbergieae</taxon>
        <taxon>Pterocarpus clade</taxon>
        <taxon>Stylosanthes</taxon>
    </lineage>
</organism>
<comment type="similarity">
    <text evidence="1">Belongs to the 11S seed storage protein (globulins) family.</text>
</comment>